<proteinExistence type="predicted"/>
<reference evidence="1" key="1">
    <citation type="submission" date="2023-10" db="EMBL/GenBank/DDBJ databases">
        <title>Genome assembly of Pristionchus species.</title>
        <authorList>
            <person name="Yoshida K."/>
            <person name="Sommer R.J."/>
        </authorList>
    </citation>
    <scope>NUCLEOTIDE SEQUENCE</scope>
    <source>
        <strain evidence="1">RS5133</strain>
    </source>
</reference>
<keyword evidence="2" id="KW-1185">Reference proteome</keyword>
<organism evidence="1 2">
    <name type="scientific">Pristionchus fissidentatus</name>
    <dbReference type="NCBI Taxonomy" id="1538716"/>
    <lineage>
        <taxon>Eukaryota</taxon>
        <taxon>Metazoa</taxon>
        <taxon>Ecdysozoa</taxon>
        <taxon>Nematoda</taxon>
        <taxon>Chromadorea</taxon>
        <taxon>Rhabditida</taxon>
        <taxon>Rhabditina</taxon>
        <taxon>Diplogasteromorpha</taxon>
        <taxon>Diplogasteroidea</taxon>
        <taxon>Neodiplogasteridae</taxon>
        <taxon>Pristionchus</taxon>
    </lineage>
</organism>
<gene>
    <name evidence="1" type="ORF">PFISCL1PPCAC_22412</name>
</gene>
<feature type="non-terminal residue" evidence="1">
    <location>
        <position position="1"/>
    </location>
</feature>
<dbReference type="Proteomes" id="UP001432322">
    <property type="component" value="Unassembled WGS sequence"/>
</dbReference>
<feature type="non-terminal residue" evidence="1">
    <location>
        <position position="73"/>
    </location>
</feature>
<evidence type="ECO:0000313" key="2">
    <source>
        <dbReference type="Proteomes" id="UP001432322"/>
    </source>
</evidence>
<evidence type="ECO:0000313" key="1">
    <source>
        <dbReference type="EMBL" id="GMT31115.1"/>
    </source>
</evidence>
<name>A0AAV5WHL2_9BILA</name>
<accession>A0AAV5WHL2</accession>
<dbReference type="EMBL" id="BTSY01000005">
    <property type="protein sequence ID" value="GMT31115.1"/>
    <property type="molecule type" value="Genomic_DNA"/>
</dbReference>
<dbReference type="AlphaFoldDB" id="A0AAV5WHL2"/>
<comment type="caution">
    <text evidence="1">The sequence shown here is derived from an EMBL/GenBank/DDBJ whole genome shotgun (WGS) entry which is preliminary data.</text>
</comment>
<protein>
    <submittedName>
        <fullName evidence="1">Uncharacterized protein</fullName>
    </submittedName>
</protein>
<sequence length="73" mass="8535">VCGLLHSIVHVETVYMPTRYRYTVGQKCPEIARLLHRPRHHDVPRLPTRCCKIHDLQSKTEYTSVRTSGDHIQ</sequence>